<keyword evidence="6 10" id="KW-0443">Lipid metabolism</keyword>
<keyword evidence="3 10" id="KW-0808">Transferase</keyword>
<dbReference type="AlphaFoldDB" id="A0A0P9F7T8"/>
<proteinExistence type="inferred from homology"/>
<dbReference type="Proteomes" id="UP000050509">
    <property type="component" value="Unassembled WGS sequence"/>
</dbReference>
<reference evidence="11 12" key="1">
    <citation type="submission" date="2015-09" db="EMBL/GenBank/DDBJ databases">
        <title>Draft genome sequence of Kouleothrix aurantiaca JCM 19913.</title>
        <authorList>
            <person name="Hemp J."/>
        </authorList>
    </citation>
    <scope>NUCLEOTIDE SEQUENCE [LARGE SCALE GENOMIC DNA]</scope>
    <source>
        <strain evidence="11 12">COM-B</strain>
    </source>
</reference>
<feature type="transmembrane region" description="Helical" evidence="10">
    <location>
        <begin position="45"/>
        <end position="71"/>
    </location>
</feature>
<keyword evidence="7 10" id="KW-0472">Membrane</keyword>
<comment type="subunit">
    <text evidence="10">Probably interacts with PlsX.</text>
</comment>
<feature type="transmembrane region" description="Helical" evidence="10">
    <location>
        <begin position="119"/>
        <end position="147"/>
    </location>
</feature>
<dbReference type="PANTHER" id="PTHR30309">
    <property type="entry name" value="INNER MEMBRANE PROTEIN YGIH"/>
    <property type="match status" value="1"/>
</dbReference>
<keyword evidence="1 10" id="KW-1003">Cell membrane</keyword>
<keyword evidence="2 10" id="KW-0444">Lipid biosynthesis</keyword>
<dbReference type="GO" id="GO:0008654">
    <property type="term" value="P:phospholipid biosynthetic process"/>
    <property type="evidence" value="ECO:0007669"/>
    <property type="project" value="UniProtKB-UniRule"/>
</dbReference>
<keyword evidence="12" id="KW-1185">Reference proteome</keyword>
<evidence type="ECO:0000256" key="7">
    <source>
        <dbReference type="ARBA" id="ARBA00023136"/>
    </source>
</evidence>
<dbReference type="EC" id="2.3.1.275" evidence="10"/>
<dbReference type="SMART" id="SM01207">
    <property type="entry name" value="G3P_acyltransf"/>
    <property type="match status" value="1"/>
</dbReference>
<dbReference type="UniPathway" id="UPA00085"/>
<feature type="transmembrane region" description="Helical" evidence="10">
    <location>
        <begin position="6"/>
        <end position="24"/>
    </location>
</feature>
<feature type="transmembrane region" description="Helical" evidence="10">
    <location>
        <begin position="77"/>
        <end position="98"/>
    </location>
</feature>
<comment type="catalytic activity">
    <reaction evidence="10">
        <text>an acyl phosphate + sn-glycerol 3-phosphate = a 1-acyl-sn-glycero-3-phosphate + phosphate</text>
        <dbReference type="Rhea" id="RHEA:34075"/>
        <dbReference type="ChEBI" id="CHEBI:43474"/>
        <dbReference type="ChEBI" id="CHEBI:57597"/>
        <dbReference type="ChEBI" id="CHEBI:57970"/>
        <dbReference type="ChEBI" id="CHEBI:59918"/>
        <dbReference type="EC" id="2.3.1.275"/>
    </reaction>
</comment>
<feature type="transmembrane region" description="Helical" evidence="10">
    <location>
        <begin position="153"/>
        <end position="174"/>
    </location>
</feature>
<gene>
    <name evidence="10" type="primary">plsY</name>
    <name evidence="11" type="ORF">SE17_14325</name>
</gene>
<keyword evidence="9 10" id="KW-1208">Phospholipid metabolism</keyword>
<dbReference type="Pfam" id="PF02660">
    <property type="entry name" value="G3P_acyltransf"/>
    <property type="match status" value="1"/>
</dbReference>
<comment type="pathway">
    <text evidence="10">Lipid metabolism; phospholipid metabolism.</text>
</comment>
<keyword evidence="8 10" id="KW-0594">Phospholipid biosynthesis</keyword>
<evidence type="ECO:0000313" key="11">
    <source>
        <dbReference type="EMBL" id="KPV52631.1"/>
    </source>
</evidence>
<keyword evidence="4 10" id="KW-0812">Transmembrane</keyword>
<comment type="subcellular location">
    <subcellularLocation>
        <location evidence="10">Cell membrane</location>
        <topology evidence="10">Multi-pass membrane protein</topology>
    </subcellularLocation>
</comment>
<evidence type="ECO:0000256" key="10">
    <source>
        <dbReference type="HAMAP-Rule" id="MF_01043"/>
    </source>
</evidence>
<accession>A0A0P9F7T8</accession>
<comment type="function">
    <text evidence="10">Catalyzes the transfer of an acyl group from acyl-phosphate (acyl-PO(4)) to glycerol-3-phosphate (G3P) to form lysophosphatidic acid (LPA). This enzyme utilizes acyl-phosphate as fatty acyl donor, but not acyl-CoA or acyl-ACP.</text>
</comment>
<evidence type="ECO:0000256" key="5">
    <source>
        <dbReference type="ARBA" id="ARBA00022989"/>
    </source>
</evidence>
<evidence type="ECO:0000256" key="2">
    <source>
        <dbReference type="ARBA" id="ARBA00022516"/>
    </source>
</evidence>
<dbReference type="HAMAP" id="MF_01043">
    <property type="entry name" value="PlsY"/>
    <property type="match status" value="1"/>
</dbReference>
<dbReference type="InterPro" id="IPR003811">
    <property type="entry name" value="G3P_acylTferase_PlsY"/>
</dbReference>
<dbReference type="GO" id="GO:0005886">
    <property type="term" value="C:plasma membrane"/>
    <property type="evidence" value="ECO:0007669"/>
    <property type="project" value="UniProtKB-SubCell"/>
</dbReference>
<evidence type="ECO:0000256" key="6">
    <source>
        <dbReference type="ARBA" id="ARBA00023098"/>
    </source>
</evidence>
<evidence type="ECO:0000256" key="3">
    <source>
        <dbReference type="ARBA" id="ARBA00022679"/>
    </source>
</evidence>
<dbReference type="PATRIC" id="fig|186479.3.peg.8550"/>
<keyword evidence="5 10" id="KW-1133">Transmembrane helix</keyword>
<evidence type="ECO:0000256" key="4">
    <source>
        <dbReference type="ARBA" id="ARBA00022692"/>
    </source>
</evidence>
<dbReference type="GO" id="GO:0043772">
    <property type="term" value="F:acyl-phosphate glycerol-3-phosphate acyltransferase activity"/>
    <property type="evidence" value="ECO:0007669"/>
    <property type="project" value="UniProtKB-UniRule"/>
</dbReference>
<name>A0A0P9F7T8_9CHLR</name>
<evidence type="ECO:0000256" key="8">
    <source>
        <dbReference type="ARBA" id="ARBA00023209"/>
    </source>
</evidence>
<protein>
    <recommendedName>
        <fullName evidence="10">Glycerol-3-phosphate acyltransferase</fullName>
    </recommendedName>
    <alternativeName>
        <fullName evidence="10">Acyl-PO4 G3P acyltransferase</fullName>
    </alternativeName>
    <alternativeName>
        <fullName evidence="10">Acyl-phosphate--glycerol-3-phosphate acyltransferase</fullName>
    </alternativeName>
    <alternativeName>
        <fullName evidence="10">G3P acyltransferase</fullName>
        <shortName evidence="10">GPAT</shortName>
        <ecNumber evidence="10">2.3.1.275</ecNumber>
    </alternativeName>
    <alternativeName>
        <fullName evidence="10">Lysophosphatidic acid synthase</fullName>
        <shortName evidence="10">LPA synthase</shortName>
    </alternativeName>
</protein>
<dbReference type="PANTHER" id="PTHR30309:SF0">
    <property type="entry name" value="GLYCEROL-3-PHOSPHATE ACYLTRANSFERASE-RELATED"/>
    <property type="match status" value="1"/>
</dbReference>
<evidence type="ECO:0000256" key="9">
    <source>
        <dbReference type="ARBA" id="ARBA00023264"/>
    </source>
</evidence>
<comment type="caution">
    <text evidence="11">The sequence shown here is derived from an EMBL/GenBank/DDBJ whole genome shotgun (WGS) entry which is preliminary data.</text>
</comment>
<dbReference type="EMBL" id="LJCR01000480">
    <property type="protein sequence ID" value="KPV52631.1"/>
    <property type="molecule type" value="Genomic_DNA"/>
</dbReference>
<comment type="similarity">
    <text evidence="10">Belongs to the PlsY family.</text>
</comment>
<evidence type="ECO:0000256" key="1">
    <source>
        <dbReference type="ARBA" id="ARBA00022475"/>
    </source>
</evidence>
<evidence type="ECO:0000313" key="12">
    <source>
        <dbReference type="Proteomes" id="UP000050509"/>
    </source>
</evidence>
<organism evidence="11 12">
    <name type="scientific">Kouleothrix aurantiaca</name>
    <dbReference type="NCBI Taxonomy" id="186479"/>
    <lineage>
        <taxon>Bacteria</taxon>
        <taxon>Bacillati</taxon>
        <taxon>Chloroflexota</taxon>
        <taxon>Chloroflexia</taxon>
        <taxon>Chloroflexales</taxon>
        <taxon>Roseiflexineae</taxon>
        <taxon>Roseiflexaceae</taxon>
        <taxon>Kouleothrix</taxon>
    </lineage>
</organism>
<sequence>MLVATLAAYALGCISTAYYIVRVLKGQDIRTLGSGNAGGRNAGRVLGRGGFAAVAVLDAVKGLAAVLLARWLQVPEWGMVAVLLAVVAGHIWPVQLGFRGGKGIATTLGALLTYNWPVPFMLVGIMLLLYALLRSITLALMAAFALLPLLLLALGWTLEPVVACAALAVIVIYANRSNILARLPGRARTDAS</sequence>